<keyword evidence="9" id="KW-0393">Immunoglobulin domain</keyword>
<name>A0A6P6YGL1_DERPT</name>
<dbReference type="AlphaFoldDB" id="A0A6P6YGL1"/>
<evidence type="ECO:0000256" key="4">
    <source>
        <dbReference type="ARBA" id="ARBA00022737"/>
    </source>
</evidence>
<dbReference type="PROSITE" id="PS50835">
    <property type="entry name" value="IG_LIKE"/>
    <property type="match status" value="1"/>
</dbReference>
<keyword evidence="3 10" id="KW-0732">Signal</keyword>
<gene>
    <name evidence="13" type="primary">LOC113797728</name>
</gene>
<evidence type="ECO:0000256" key="10">
    <source>
        <dbReference type="SAM" id="SignalP"/>
    </source>
</evidence>
<reference evidence="13" key="1">
    <citation type="submission" date="2025-08" db="UniProtKB">
        <authorList>
            <consortium name="RefSeq"/>
        </authorList>
    </citation>
    <scope>IDENTIFICATION</scope>
    <source>
        <strain evidence="13">Airmid</strain>
    </source>
</reference>
<evidence type="ECO:0000256" key="8">
    <source>
        <dbReference type="ARBA" id="ARBA00023157"/>
    </source>
</evidence>
<dbReference type="Pfam" id="PF13927">
    <property type="entry name" value="Ig_3"/>
    <property type="match status" value="1"/>
</dbReference>
<dbReference type="FunFam" id="2.60.40.10:FF:000017">
    <property type="entry name" value="Down syndrome cell adhesion molecule b"/>
    <property type="match status" value="1"/>
</dbReference>
<dbReference type="InterPro" id="IPR013783">
    <property type="entry name" value="Ig-like_fold"/>
</dbReference>
<dbReference type="SUPFAM" id="SSF48726">
    <property type="entry name" value="Immunoglobulin"/>
    <property type="match status" value="1"/>
</dbReference>
<evidence type="ECO:0000313" key="12">
    <source>
        <dbReference type="Proteomes" id="UP000515146"/>
    </source>
</evidence>
<keyword evidence="6" id="KW-1133">Transmembrane helix</keyword>
<comment type="subcellular location">
    <subcellularLocation>
        <location evidence="1">Membrane</location>
        <topology evidence="1">Single-pass membrane protein</topology>
    </subcellularLocation>
</comment>
<keyword evidence="4" id="KW-0677">Repeat</keyword>
<dbReference type="Proteomes" id="UP000515146">
    <property type="component" value="Unplaced"/>
</dbReference>
<dbReference type="GO" id="GO:0007155">
    <property type="term" value="P:cell adhesion"/>
    <property type="evidence" value="ECO:0007669"/>
    <property type="project" value="UniProtKB-KW"/>
</dbReference>
<evidence type="ECO:0000256" key="2">
    <source>
        <dbReference type="ARBA" id="ARBA00022692"/>
    </source>
</evidence>
<dbReference type="InterPro" id="IPR036179">
    <property type="entry name" value="Ig-like_dom_sf"/>
</dbReference>
<evidence type="ECO:0000256" key="3">
    <source>
        <dbReference type="ARBA" id="ARBA00022729"/>
    </source>
</evidence>
<organism evidence="12 13">
    <name type="scientific">Dermatophagoides pteronyssinus</name>
    <name type="common">European house dust mite</name>
    <dbReference type="NCBI Taxonomy" id="6956"/>
    <lineage>
        <taxon>Eukaryota</taxon>
        <taxon>Metazoa</taxon>
        <taxon>Ecdysozoa</taxon>
        <taxon>Arthropoda</taxon>
        <taxon>Chelicerata</taxon>
        <taxon>Arachnida</taxon>
        <taxon>Acari</taxon>
        <taxon>Acariformes</taxon>
        <taxon>Sarcoptiformes</taxon>
        <taxon>Astigmata</taxon>
        <taxon>Psoroptidia</taxon>
        <taxon>Analgoidea</taxon>
        <taxon>Pyroglyphidae</taxon>
        <taxon>Dermatophagoidinae</taxon>
        <taxon>Dermatophagoides</taxon>
    </lineage>
</organism>
<feature type="signal peptide" evidence="10">
    <location>
        <begin position="1"/>
        <end position="20"/>
    </location>
</feature>
<dbReference type="InterPro" id="IPR003599">
    <property type="entry name" value="Ig_sub"/>
</dbReference>
<keyword evidence="7" id="KW-0472">Membrane</keyword>
<dbReference type="InterPro" id="IPR007110">
    <property type="entry name" value="Ig-like_dom"/>
</dbReference>
<evidence type="ECO:0000313" key="13">
    <source>
        <dbReference type="RefSeq" id="XP_027203956.1"/>
    </source>
</evidence>
<evidence type="ECO:0000259" key="11">
    <source>
        <dbReference type="PROSITE" id="PS50835"/>
    </source>
</evidence>
<evidence type="ECO:0000256" key="6">
    <source>
        <dbReference type="ARBA" id="ARBA00022989"/>
    </source>
</evidence>
<proteinExistence type="predicted"/>
<feature type="chain" id="PRO_5027788987" evidence="10">
    <location>
        <begin position="21"/>
        <end position="118"/>
    </location>
</feature>
<dbReference type="OMA" id="HNESRFE"/>
<dbReference type="KEGG" id="dpte:113797728"/>
<dbReference type="OrthoDB" id="2152335at2759"/>
<dbReference type="SMART" id="SM00409">
    <property type="entry name" value="IG"/>
    <property type="match status" value="1"/>
</dbReference>
<evidence type="ECO:0000256" key="9">
    <source>
        <dbReference type="ARBA" id="ARBA00023319"/>
    </source>
</evidence>
<evidence type="ECO:0000256" key="7">
    <source>
        <dbReference type="ARBA" id="ARBA00023136"/>
    </source>
</evidence>
<dbReference type="GO" id="GO:0016020">
    <property type="term" value="C:membrane"/>
    <property type="evidence" value="ECO:0007669"/>
    <property type="project" value="UniProtKB-SubCell"/>
</dbReference>
<sequence length="118" mass="13552">MLFQKFVVILCVIFISFAAAKPPKLNKFLPQSIQDHGTKFALFCLVQDGQKPFIFEWRFNDQLLKPSSDQSDYRIDSFNDDQSQLTIAKLDPKHSGTYSCIARNDFGFDKQSTHLIVT</sequence>
<feature type="domain" description="Ig-like" evidence="11">
    <location>
        <begin position="23"/>
        <end position="118"/>
    </location>
</feature>
<protein>
    <submittedName>
        <fullName evidence="13">Basement membrane-specific heparan sulfate proteoglycan core protein-like</fullName>
    </submittedName>
</protein>
<keyword evidence="5" id="KW-0130">Cell adhesion</keyword>
<keyword evidence="8" id="KW-1015">Disulfide bond</keyword>
<dbReference type="CDD" id="cd00096">
    <property type="entry name" value="Ig"/>
    <property type="match status" value="1"/>
</dbReference>
<evidence type="ECO:0000256" key="1">
    <source>
        <dbReference type="ARBA" id="ARBA00004167"/>
    </source>
</evidence>
<dbReference type="RefSeq" id="XP_027203956.1">
    <property type="nucleotide sequence ID" value="XM_027348155.1"/>
</dbReference>
<evidence type="ECO:0000256" key="5">
    <source>
        <dbReference type="ARBA" id="ARBA00022889"/>
    </source>
</evidence>
<accession>A0A6P6YGL1</accession>
<dbReference type="Gene3D" id="2.60.40.10">
    <property type="entry name" value="Immunoglobulins"/>
    <property type="match status" value="1"/>
</dbReference>
<dbReference type="InParanoid" id="A0A6P6YGL1"/>
<keyword evidence="2" id="KW-0812">Transmembrane</keyword>
<feature type="non-terminal residue" evidence="13">
    <location>
        <position position="118"/>
    </location>
</feature>
<keyword evidence="12" id="KW-1185">Reference proteome</keyword>